<dbReference type="InterPro" id="IPR036771">
    <property type="entry name" value="ATPsynth_dsu/esu_N"/>
</dbReference>
<name>A0A3G2I6G9_BUCRM</name>
<protein>
    <recommendedName>
        <fullName evidence="5 15">ATP synthase epsilon chain</fullName>
    </recommendedName>
    <alternativeName>
        <fullName evidence="14 15">ATP synthase F1 sector epsilon subunit</fullName>
    </alternativeName>
    <alternativeName>
        <fullName evidence="13 15">F-ATPase epsilon subunit</fullName>
    </alternativeName>
</protein>
<dbReference type="InterPro" id="IPR020546">
    <property type="entry name" value="ATP_synth_F1_dsu/esu_N"/>
</dbReference>
<comment type="function">
    <text evidence="1 15">Produces ATP from ADP in the presence of a proton gradient across the membrane.</text>
</comment>
<keyword evidence="11 15" id="KW-0139">CF(1)</keyword>
<comment type="subcellular location">
    <subcellularLocation>
        <location evidence="2 15">Cell membrane</location>
        <topology evidence="2 15">Peripheral membrane protein</topology>
    </subcellularLocation>
</comment>
<dbReference type="GO" id="GO:0005886">
    <property type="term" value="C:plasma membrane"/>
    <property type="evidence" value="ECO:0007669"/>
    <property type="project" value="UniProtKB-SubCell"/>
</dbReference>
<evidence type="ECO:0000256" key="1">
    <source>
        <dbReference type="ARBA" id="ARBA00003543"/>
    </source>
</evidence>
<dbReference type="SUPFAM" id="SSF51344">
    <property type="entry name" value="Epsilon subunit of F1F0-ATP synthase N-terminal domain"/>
    <property type="match status" value="1"/>
</dbReference>
<proteinExistence type="inferred from homology"/>
<evidence type="ECO:0000256" key="16">
    <source>
        <dbReference type="RuleBase" id="RU003656"/>
    </source>
</evidence>
<dbReference type="HAMAP" id="MF_00530">
    <property type="entry name" value="ATP_synth_epsil_bac"/>
    <property type="match status" value="1"/>
</dbReference>
<evidence type="ECO:0000256" key="5">
    <source>
        <dbReference type="ARBA" id="ARBA00014480"/>
    </source>
</evidence>
<evidence type="ECO:0000256" key="10">
    <source>
        <dbReference type="ARBA" id="ARBA00023136"/>
    </source>
</evidence>
<keyword evidence="6 15" id="KW-0813">Transport</keyword>
<evidence type="ECO:0000256" key="14">
    <source>
        <dbReference type="ARBA" id="ARBA00031795"/>
    </source>
</evidence>
<evidence type="ECO:0000313" key="19">
    <source>
        <dbReference type="Proteomes" id="UP000271533"/>
    </source>
</evidence>
<evidence type="ECO:0000256" key="11">
    <source>
        <dbReference type="ARBA" id="ARBA00023196"/>
    </source>
</evidence>
<dbReference type="FunFam" id="2.60.15.10:FF:000001">
    <property type="entry name" value="ATP synthase epsilon chain"/>
    <property type="match status" value="1"/>
</dbReference>
<evidence type="ECO:0000256" key="4">
    <source>
        <dbReference type="ARBA" id="ARBA00011648"/>
    </source>
</evidence>
<comment type="similarity">
    <text evidence="3 15 16">Belongs to the ATPase epsilon chain family.</text>
</comment>
<dbReference type="PANTHER" id="PTHR13822">
    <property type="entry name" value="ATP SYNTHASE DELTA/EPSILON CHAIN"/>
    <property type="match status" value="1"/>
</dbReference>
<dbReference type="InterPro" id="IPR001469">
    <property type="entry name" value="ATP_synth_F1_dsu/esu"/>
</dbReference>
<evidence type="ECO:0000256" key="15">
    <source>
        <dbReference type="HAMAP-Rule" id="MF_00530"/>
    </source>
</evidence>
<sequence>MSMNFYLDIVSVKKRIFSGSVNKIQVSGSEGEMGIYPGHTQLLSIIKPGIVYIFHTNKKEECLYISGGILEVQPSVVSILADIAIRGIDLDRKRVLQAKKEAEENFAKKTITVKKDDVLLEISKAIAKLRVLEIMDKFKK</sequence>
<dbReference type="RefSeq" id="WP_158361654.1">
    <property type="nucleotide sequence ID" value="NZ_CP032759.1"/>
</dbReference>
<evidence type="ECO:0000256" key="7">
    <source>
        <dbReference type="ARBA" id="ARBA00022475"/>
    </source>
</evidence>
<reference evidence="18 19" key="1">
    <citation type="submission" date="2018-10" db="EMBL/GenBank/DDBJ databases">
        <title>Genome sequence of the corn leaf aphid (Rhopalosiphum maidis Fitch).</title>
        <authorList>
            <person name="Chen W."/>
            <person name="Shakir S."/>
            <person name="Bigham M."/>
            <person name="Fei Z."/>
            <person name="Jander G."/>
        </authorList>
    </citation>
    <scope>NUCLEOTIDE SEQUENCE [LARGE SCALE GENOMIC DNA]</scope>
    <source>
        <strain evidence="18 19">BTI</strain>
    </source>
</reference>
<evidence type="ECO:0000256" key="9">
    <source>
        <dbReference type="ARBA" id="ARBA00023065"/>
    </source>
</evidence>
<dbReference type="PANTHER" id="PTHR13822:SF10">
    <property type="entry name" value="ATP SYNTHASE EPSILON CHAIN, CHLOROPLASTIC"/>
    <property type="match status" value="1"/>
</dbReference>
<dbReference type="EMBL" id="CP032759">
    <property type="protein sequence ID" value="AYN24915.1"/>
    <property type="molecule type" value="Genomic_DNA"/>
</dbReference>
<keyword evidence="12 15" id="KW-0066">ATP synthesis</keyword>
<evidence type="ECO:0000259" key="17">
    <source>
        <dbReference type="Pfam" id="PF02823"/>
    </source>
</evidence>
<dbReference type="NCBIfam" id="TIGR01216">
    <property type="entry name" value="ATP_synt_epsi"/>
    <property type="match status" value="1"/>
</dbReference>
<dbReference type="Proteomes" id="UP000271533">
    <property type="component" value="Chromosome"/>
</dbReference>
<dbReference type="OrthoDB" id="9791445at2"/>
<evidence type="ECO:0000256" key="8">
    <source>
        <dbReference type="ARBA" id="ARBA00022781"/>
    </source>
</evidence>
<accession>A0A3G2I6G9</accession>
<dbReference type="SUPFAM" id="SSF46604">
    <property type="entry name" value="Epsilon subunit of F1F0-ATP synthase C-terminal domain"/>
    <property type="match status" value="1"/>
</dbReference>
<evidence type="ECO:0000256" key="6">
    <source>
        <dbReference type="ARBA" id="ARBA00022448"/>
    </source>
</evidence>
<keyword evidence="7 15" id="KW-1003">Cell membrane</keyword>
<keyword evidence="10 15" id="KW-0472">Membrane</keyword>
<dbReference type="GO" id="GO:0045259">
    <property type="term" value="C:proton-transporting ATP synthase complex"/>
    <property type="evidence" value="ECO:0007669"/>
    <property type="project" value="UniProtKB-KW"/>
</dbReference>
<evidence type="ECO:0000256" key="12">
    <source>
        <dbReference type="ARBA" id="ARBA00023310"/>
    </source>
</evidence>
<dbReference type="Pfam" id="PF02823">
    <property type="entry name" value="ATP-synt_DE_N"/>
    <property type="match status" value="1"/>
</dbReference>
<dbReference type="AlphaFoldDB" id="A0A3G2I6G9"/>
<gene>
    <name evidence="15" type="primary">atpC</name>
    <name evidence="18" type="ORF">D8S97_00625</name>
</gene>
<dbReference type="CDD" id="cd12152">
    <property type="entry name" value="F1-ATPase_delta"/>
    <property type="match status" value="1"/>
</dbReference>
<dbReference type="GO" id="GO:0016787">
    <property type="term" value="F:hydrolase activity"/>
    <property type="evidence" value="ECO:0007669"/>
    <property type="project" value="UniProtKB-KW"/>
</dbReference>
<evidence type="ECO:0000256" key="13">
    <source>
        <dbReference type="ARBA" id="ARBA00030215"/>
    </source>
</evidence>
<keyword evidence="8 15" id="KW-0375">Hydrogen ion transport</keyword>
<evidence type="ECO:0000313" key="18">
    <source>
        <dbReference type="EMBL" id="AYN24915.1"/>
    </source>
</evidence>
<dbReference type="GO" id="GO:0005524">
    <property type="term" value="F:ATP binding"/>
    <property type="evidence" value="ECO:0007669"/>
    <property type="project" value="UniProtKB-UniRule"/>
</dbReference>
<dbReference type="GO" id="GO:0046933">
    <property type="term" value="F:proton-transporting ATP synthase activity, rotational mechanism"/>
    <property type="evidence" value="ECO:0007669"/>
    <property type="project" value="UniProtKB-UniRule"/>
</dbReference>
<dbReference type="NCBIfam" id="NF001847">
    <property type="entry name" value="PRK00571.1-4"/>
    <property type="match status" value="1"/>
</dbReference>
<dbReference type="InterPro" id="IPR036794">
    <property type="entry name" value="ATP_F1_dsu/esu_C_sf"/>
</dbReference>
<evidence type="ECO:0000256" key="3">
    <source>
        <dbReference type="ARBA" id="ARBA00005712"/>
    </source>
</evidence>
<comment type="subunit">
    <text evidence="4 15 16">F-type ATPases have 2 components, CF(1) - the catalytic core - and CF(0) - the membrane proton channel. CF(1) has five subunits: alpha(3), beta(3), gamma(1), delta(1), epsilon(1). CF(0) has three main subunits: a, b and c.</text>
</comment>
<organism evidence="18 19">
    <name type="scientific">Buchnera aphidicola subsp. Rhopalosiphum maidis</name>
    <dbReference type="NCBI Taxonomy" id="118109"/>
    <lineage>
        <taxon>Bacteria</taxon>
        <taxon>Pseudomonadati</taxon>
        <taxon>Pseudomonadota</taxon>
        <taxon>Gammaproteobacteria</taxon>
        <taxon>Enterobacterales</taxon>
        <taxon>Erwiniaceae</taxon>
        <taxon>Buchnera</taxon>
    </lineage>
</organism>
<dbReference type="Gene3D" id="2.60.15.10">
    <property type="entry name" value="F0F1 ATP synthase delta/epsilon subunit, N-terminal"/>
    <property type="match status" value="1"/>
</dbReference>
<evidence type="ECO:0000256" key="2">
    <source>
        <dbReference type="ARBA" id="ARBA00004202"/>
    </source>
</evidence>
<keyword evidence="18" id="KW-0378">Hydrolase</keyword>
<keyword evidence="9 15" id="KW-0406">Ion transport</keyword>
<feature type="domain" description="ATP synthase F1 complex delta/epsilon subunit N-terminal" evidence="17">
    <location>
        <begin position="6"/>
        <end position="84"/>
    </location>
</feature>